<dbReference type="EMBL" id="UINC01178125">
    <property type="protein sequence ID" value="SVD86113.1"/>
    <property type="molecule type" value="Genomic_DNA"/>
</dbReference>
<feature type="non-terminal residue" evidence="1">
    <location>
        <position position="41"/>
    </location>
</feature>
<proteinExistence type="predicted"/>
<gene>
    <name evidence="1" type="ORF">METZ01_LOCUS438967</name>
</gene>
<accession>A0A382YSC0</accession>
<dbReference type="AlphaFoldDB" id="A0A382YSC0"/>
<reference evidence="1" key="1">
    <citation type="submission" date="2018-05" db="EMBL/GenBank/DDBJ databases">
        <authorList>
            <person name="Lanie J.A."/>
            <person name="Ng W.-L."/>
            <person name="Kazmierczak K.M."/>
            <person name="Andrzejewski T.M."/>
            <person name="Davidsen T.M."/>
            <person name="Wayne K.J."/>
            <person name="Tettelin H."/>
            <person name="Glass J.I."/>
            <person name="Rusch D."/>
            <person name="Podicherti R."/>
            <person name="Tsui H.-C.T."/>
            <person name="Winkler M.E."/>
        </authorList>
    </citation>
    <scope>NUCLEOTIDE SEQUENCE</scope>
</reference>
<dbReference type="Gene3D" id="3.20.20.140">
    <property type="entry name" value="Metal-dependent hydrolases"/>
    <property type="match status" value="1"/>
</dbReference>
<evidence type="ECO:0008006" key="2">
    <source>
        <dbReference type="Google" id="ProtNLM"/>
    </source>
</evidence>
<protein>
    <recommendedName>
        <fullName evidence="2">Amidohydrolase-related domain-containing protein</fullName>
    </recommendedName>
</protein>
<organism evidence="1">
    <name type="scientific">marine metagenome</name>
    <dbReference type="NCBI Taxonomy" id="408172"/>
    <lineage>
        <taxon>unclassified sequences</taxon>
        <taxon>metagenomes</taxon>
        <taxon>ecological metagenomes</taxon>
    </lineage>
</organism>
<sequence>MKIDIHTHILPKNWPNLKEKYGYGGWIHLDHHKVGCARMMK</sequence>
<evidence type="ECO:0000313" key="1">
    <source>
        <dbReference type="EMBL" id="SVD86113.1"/>
    </source>
</evidence>
<name>A0A382YSC0_9ZZZZ</name>